<keyword evidence="3" id="KW-1185">Reference proteome</keyword>
<sequence length="191" mass="19460">MRGKSFAWAAILLVGGCGQATTATPGAAGDSSPPPSPAAAWNSVAGGCPALTGRKQITDGPFGNANGFDDATSYTVSCAYGDTGPVPELFITIEIDRAHPTRRDWTEKTNTAKQAAGSAGHIAIELPGVGDGGIAIADRTKPTVLAAAWSANAYISTNVTLAGPVRDQVGLTGEADQLRGVLQETLDNLRP</sequence>
<evidence type="ECO:0000256" key="1">
    <source>
        <dbReference type="SAM" id="SignalP"/>
    </source>
</evidence>
<comment type="caution">
    <text evidence="2">The sequence shown here is derived from an EMBL/GenBank/DDBJ whole genome shotgun (WGS) entry which is preliminary data.</text>
</comment>
<feature type="signal peptide" evidence="1">
    <location>
        <begin position="1"/>
        <end position="22"/>
    </location>
</feature>
<evidence type="ECO:0000313" key="2">
    <source>
        <dbReference type="EMBL" id="MBU2667098.1"/>
    </source>
</evidence>
<dbReference type="Proteomes" id="UP001519654">
    <property type="component" value="Unassembled WGS sequence"/>
</dbReference>
<name>A0ABS5YWJ0_9ACTN</name>
<proteinExistence type="predicted"/>
<dbReference type="PROSITE" id="PS51257">
    <property type="entry name" value="PROKAR_LIPOPROTEIN"/>
    <property type="match status" value="1"/>
</dbReference>
<accession>A0ABS5YWJ0</accession>
<reference evidence="2 3" key="1">
    <citation type="submission" date="2021-06" db="EMBL/GenBank/DDBJ databases">
        <title>Actinoplanes lichenicola sp. nov., and Actinoplanes ovalisporus sp. nov., isolated from lichen in Thailand.</title>
        <authorList>
            <person name="Saeng-In P."/>
            <person name="Kanchanasin P."/>
            <person name="Yuki M."/>
            <person name="Kudo T."/>
            <person name="Ohkuma M."/>
            <person name="Phongsopitanun W."/>
            <person name="Tanasupawat S."/>
        </authorList>
    </citation>
    <scope>NUCLEOTIDE SEQUENCE [LARGE SCALE GENOMIC DNA]</scope>
    <source>
        <strain evidence="2 3">NBRC 110975</strain>
    </source>
</reference>
<keyword evidence="1" id="KW-0732">Signal</keyword>
<dbReference type="EMBL" id="JAHKKG010000008">
    <property type="protein sequence ID" value="MBU2667098.1"/>
    <property type="molecule type" value="Genomic_DNA"/>
</dbReference>
<organism evidence="2 3">
    <name type="scientific">Paractinoplanes bogorensis</name>
    <dbReference type="NCBI Taxonomy" id="1610840"/>
    <lineage>
        <taxon>Bacteria</taxon>
        <taxon>Bacillati</taxon>
        <taxon>Actinomycetota</taxon>
        <taxon>Actinomycetes</taxon>
        <taxon>Micromonosporales</taxon>
        <taxon>Micromonosporaceae</taxon>
        <taxon>Paractinoplanes</taxon>
    </lineage>
</organism>
<feature type="chain" id="PRO_5046111314" description="DUF3558 domain-containing protein" evidence="1">
    <location>
        <begin position="23"/>
        <end position="191"/>
    </location>
</feature>
<evidence type="ECO:0008006" key="4">
    <source>
        <dbReference type="Google" id="ProtNLM"/>
    </source>
</evidence>
<dbReference type="RefSeq" id="WP_215791353.1">
    <property type="nucleotide sequence ID" value="NZ_JAHKKG010000008.1"/>
</dbReference>
<gene>
    <name evidence="2" type="ORF">KOI35_26680</name>
</gene>
<evidence type="ECO:0000313" key="3">
    <source>
        <dbReference type="Proteomes" id="UP001519654"/>
    </source>
</evidence>
<protein>
    <recommendedName>
        <fullName evidence="4">DUF3558 domain-containing protein</fullName>
    </recommendedName>
</protein>